<keyword evidence="5" id="KW-0547">Nucleotide-binding</keyword>
<dbReference type="GO" id="GO:0016020">
    <property type="term" value="C:membrane"/>
    <property type="evidence" value="ECO:0007669"/>
    <property type="project" value="InterPro"/>
</dbReference>
<keyword evidence="3" id="KW-0597">Phosphoprotein</keyword>
<dbReference type="PROSITE" id="PS50109">
    <property type="entry name" value="HIS_KIN"/>
    <property type="match status" value="1"/>
</dbReference>
<dbReference type="Gene3D" id="1.20.5.1930">
    <property type="match status" value="1"/>
</dbReference>
<dbReference type="Proteomes" id="UP000035352">
    <property type="component" value="Chromosome"/>
</dbReference>
<feature type="transmembrane region" description="Helical" evidence="11">
    <location>
        <begin position="205"/>
        <end position="225"/>
    </location>
</feature>
<keyword evidence="14" id="KW-1185">Reference proteome</keyword>
<evidence type="ECO:0000256" key="10">
    <source>
        <dbReference type="SAM" id="MobiDB-lite"/>
    </source>
</evidence>
<keyword evidence="11" id="KW-1133">Transmembrane helix</keyword>
<evidence type="ECO:0000256" key="1">
    <source>
        <dbReference type="ARBA" id="ARBA00000085"/>
    </source>
</evidence>
<dbReference type="Pfam" id="PF07730">
    <property type="entry name" value="HisKA_3"/>
    <property type="match status" value="1"/>
</dbReference>
<dbReference type="SUPFAM" id="SSF55874">
    <property type="entry name" value="ATPase domain of HSP90 chaperone/DNA topoisomerase II/histidine kinase"/>
    <property type="match status" value="1"/>
</dbReference>
<gene>
    <name evidence="13" type="ORF">AAW51_0323</name>
</gene>
<sequence>MLARLQAAREEVEAAAARSGQVPATLLRRLAVLKLAVPITLILGSAMLWVTEQGYQRLERMYADLKTSRTFTRELNNLSFLAARVDATRAEYLLARGTDNLARHQGALREIVVTRERLVGSAESSLAVAEMETVLRYIEAERAELQRLEALQPGAPPQQVDAQLRPNPVADGTLREALGRLVAHERQRLDVAEEAAATEVRRQRWWSLLSIAFGVLLLILLFQTYRTELDEEQRMAQRLHEERDRLERAVRERTRELSELATHLQHLAEQEKARLARELHDELGAILTASKMDVGMLLRRQLEPKEAAVESLRRLQDTLERGVQLKRRVIEGLVPTTLRNLGLTAALEVLAEEVEAMSGLRIERQLPEDLECDGDRSIAVYRIVQEALTNVQKHARASRVQLAIEVREETLHLQLADDGVGITPAGMRKLKSHGLRGIKHRVDAFHGRFHIGAGPQGGTVLHVELPLKDVPEDEIDTSGDDGRGRPAMTAGVGTASRAA</sequence>
<dbReference type="PATRIC" id="fig|413882.6.peg.336"/>
<dbReference type="GO" id="GO:0046983">
    <property type="term" value="F:protein dimerization activity"/>
    <property type="evidence" value="ECO:0007669"/>
    <property type="project" value="InterPro"/>
</dbReference>
<accession>A0A0G3BCC2</accession>
<dbReference type="GO" id="GO:0005524">
    <property type="term" value="F:ATP binding"/>
    <property type="evidence" value="ECO:0007669"/>
    <property type="project" value="UniProtKB-KW"/>
</dbReference>
<dbReference type="RefSeq" id="WP_053013242.1">
    <property type="nucleotide sequence ID" value="NZ_CP011371.1"/>
</dbReference>
<dbReference type="AlphaFoldDB" id="A0A0G3BCC2"/>
<keyword evidence="7" id="KW-0067">ATP-binding</keyword>
<feature type="coiled-coil region" evidence="9">
    <location>
        <begin position="222"/>
        <end position="256"/>
    </location>
</feature>
<name>A0A0G3BCC2_9BURK</name>
<evidence type="ECO:0000256" key="11">
    <source>
        <dbReference type="SAM" id="Phobius"/>
    </source>
</evidence>
<evidence type="ECO:0000313" key="14">
    <source>
        <dbReference type="Proteomes" id="UP000035352"/>
    </source>
</evidence>
<evidence type="ECO:0000256" key="8">
    <source>
        <dbReference type="ARBA" id="ARBA00023012"/>
    </source>
</evidence>
<feature type="region of interest" description="Disordered" evidence="10">
    <location>
        <begin position="470"/>
        <end position="499"/>
    </location>
</feature>
<evidence type="ECO:0000256" key="7">
    <source>
        <dbReference type="ARBA" id="ARBA00022840"/>
    </source>
</evidence>
<dbReference type="InterPro" id="IPR005467">
    <property type="entry name" value="His_kinase_dom"/>
</dbReference>
<proteinExistence type="predicted"/>
<keyword evidence="8" id="KW-0902">Two-component regulatory system</keyword>
<dbReference type="EMBL" id="CP011371">
    <property type="protein sequence ID" value="AKJ27014.1"/>
    <property type="molecule type" value="Genomic_DNA"/>
</dbReference>
<evidence type="ECO:0000256" key="5">
    <source>
        <dbReference type="ARBA" id="ARBA00022741"/>
    </source>
</evidence>
<protein>
    <recommendedName>
        <fullName evidence="2">histidine kinase</fullName>
        <ecNumber evidence="2">2.7.13.3</ecNumber>
    </recommendedName>
</protein>
<reference evidence="13 14" key="1">
    <citation type="submission" date="2015-05" db="EMBL/GenBank/DDBJ databases">
        <authorList>
            <person name="Tang B."/>
            <person name="Yu Y."/>
        </authorList>
    </citation>
    <scope>NUCLEOTIDE SEQUENCE [LARGE SCALE GENOMIC DNA]</scope>
    <source>
        <strain evidence="13 14">DSM 7029</strain>
    </source>
</reference>
<evidence type="ECO:0000256" key="6">
    <source>
        <dbReference type="ARBA" id="ARBA00022777"/>
    </source>
</evidence>
<evidence type="ECO:0000256" key="9">
    <source>
        <dbReference type="SAM" id="Coils"/>
    </source>
</evidence>
<dbReference type="Pfam" id="PF02518">
    <property type="entry name" value="HATPase_c"/>
    <property type="match status" value="1"/>
</dbReference>
<dbReference type="GO" id="GO:0000155">
    <property type="term" value="F:phosphorelay sensor kinase activity"/>
    <property type="evidence" value="ECO:0007669"/>
    <property type="project" value="InterPro"/>
</dbReference>
<dbReference type="InterPro" id="IPR011712">
    <property type="entry name" value="Sig_transdc_His_kin_sub3_dim/P"/>
</dbReference>
<dbReference type="InterPro" id="IPR036890">
    <property type="entry name" value="HATPase_C_sf"/>
</dbReference>
<evidence type="ECO:0000313" key="13">
    <source>
        <dbReference type="EMBL" id="AKJ27014.1"/>
    </source>
</evidence>
<keyword evidence="9" id="KW-0175">Coiled coil</keyword>
<dbReference type="SMART" id="SM00387">
    <property type="entry name" value="HATPase_c"/>
    <property type="match status" value="1"/>
</dbReference>
<comment type="catalytic activity">
    <reaction evidence="1">
        <text>ATP + protein L-histidine = ADP + protein N-phospho-L-histidine.</text>
        <dbReference type="EC" id="2.7.13.3"/>
    </reaction>
</comment>
<dbReference type="STRING" id="413882.AAW51_0323"/>
<feature type="domain" description="Histidine kinase" evidence="12">
    <location>
        <begin position="274"/>
        <end position="469"/>
    </location>
</feature>
<dbReference type="PANTHER" id="PTHR24421">
    <property type="entry name" value="NITRATE/NITRITE SENSOR PROTEIN NARX-RELATED"/>
    <property type="match status" value="1"/>
</dbReference>
<dbReference type="EC" id="2.7.13.3" evidence="2"/>
<dbReference type="Gene3D" id="3.30.565.10">
    <property type="entry name" value="Histidine kinase-like ATPase, C-terminal domain"/>
    <property type="match status" value="1"/>
</dbReference>
<keyword evidence="11" id="KW-0472">Membrane</keyword>
<evidence type="ECO:0000256" key="2">
    <source>
        <dbReference type="ARBA" id="ARBA00012438"/>
    </source>
</evidence>
<dbReference type="InterPro" id="IPR050482">
    <property type="entry name" value="Sensor_HK_TwoCompSys"/>
</dbReference>
<dbReference type="PANTHER" id="PTHR24421:SF10">
    <property type="entry name" value="NITRATE_NITRITE SENSOR PROTEIN NARQ"/>
    <property type="match status" value="1"/>
</dbReference>
<organism evidence="13 14">
    <name type="scientific">Caldimonas brevitalea</name>
    <dbReference type="NCBI Taxonomy" id="413882"/>
    <lineage>
        <taxon>Bacteria</taxon>
        <taxon>Pseudomonadati</taxon>
        <taxon>Pseudomonadota</taxon>
        <taxon>Betaproteobacteria</taxon>
        <taxon>Burkholderiales</taxon>
        <taxon>Sphaerotilaceae</taxon>
        <taxon>Caldimonas</taxon>
    </lineage>
</organism>
<keyword evidence="4" id="KW-0808">Transferase</keyword>
<keyword evidence="11" id="KW-0812">Transmembrane</keyword>
<keyword evidence="6 13" id="KW-0418">Kinase</keyword>
<evidence type="ECO:0000256" key="3">
    <source>
        <dbReference type="ARBA" id="ARBA00022553"/>
    </source>
</evidence>
<evidence type="ECO:0000259" key="12">
    <source>
        <dbReference type="PROSITE" id="PS50109"/>
    </source>
</evidence>
<dbReference type="CDD" id="cd16917">
    <property type="entry name" value="HATPase_UhpB-NarQ-NarX-like"/>
    <property type="match status" value="1"/>
</dbReference>
<evidence type="ECO:0000256" key="4">
    <source>
        <dbReference type="ARBA" id="ARBA00022679"/>
    </source>
</evidence>
<dbReference type="KEGG" id="pbh:AAW51_0323"/>
<dbReference type="InterPro" id="IPR003594">
    <property type="entry name" value="HATPase_dom"/>
</dbReference>
<dbReference type="OrthoDB" id="9782588at2"/>